<dbReference type="GO" id="GO:0006644">
    <property type="term" value="P:phospholipid metabolic process"/>
    <property type="evidence" value="ECO:0007669"/>
    <property type="project" value="InterPro"/>
</dbReference>
<name>A0A9P8N5B3_9HYPO</name>
<feature type="signal peptide" evidence="1">
    <location>
        <begin position="1"/>
        <end position="17"/>
    </location>
</feature>
<dbReference type="AlphaFoldDB" id="A0A9P8N5B3"/>
<dbReference type="GO" id="GO:0050482">
    <property type="term" value="P:arachidonate secretion"/>
    <property type="evidence" value="ECO:0007669"/>
    <property type="project" value="InterPro"/>
</dbReference>
<dbReference type="RefSeq" id="XP_044725416.1">
    <property type="nucleotide sequence ID" value="XM_044859016.1"/>
</dbReference>
<dbReference type="OrthoDB" id="5120271at2759"/>
<comment type="caution">
    <text evidence="2">The sequence shown here is derived from an EMBL/GenBank/DDBJ whole genome shotgun (WGS) entry which is preliminary data.</text>
</comment>
<accession>A0A9P8N5B3</accession>
<sequence length="214" mass="24359">MRLSVVTGLALLTAVQAVPPAAPTTPPMEPQEPTGVCLTVPERVRLSPEKQVDKLCFKCNLDEFDSEWDSPYRTPGFEWWTDGCTASPDEPMPGLNYTKSCRRHDFCYHTLKKQGRFYRNVKTEVDNIFFKDMNDACASVPEDKKKDTPWWMFWISPAGAAVRHVIFNCDVWANLYHISVDNFGKFETSLDDPPEGKEYEVVDGRVQEKSAVKA</sequence>
<gene>
    <name evidence="2" type="ORF">HRG_00545</name>
</gene>
<dbReference type="EMBL" id="JAIZPD010000001">
    <property type="protein sequence ID" value="KAH0967903.1"/>
    <property type="molecule type" value="Genomic_DNA"/>
</dbReference>
<dbReference type="InterPro" id="IPR015141">
    <property type="entry name" value="PLipase_A2_prok/fun"/>
</dbReference>
<dbReference type="SUPFAM" id="SSF48619">
    <property type="entry name" value="Phospholipase A2, PLA2"/>
    <property type="match status" value="1"/>
</dbReference>
<dbReference type="InterPro" id="IPR036444">
    <property type="entry name" value="PLipase_A2_dom_sf"/>
</dbReference>
<dbReference type="GO" id="GO:0004623">
    <property type="term" value="F:phospholipase A2 activity"/>
    <property type="evidence" value="ECO:0007669"/>
    <property type="project" value="InterPro"/>
</dbReference>
<reference evidence="2" key="1">
    <citation type="submission" date="2021-09" db="EMBL/GenBank/DDBJ databases">
        <title>A high-quality genome of the endoparasitic fungus Hirsutella rhossiliensis with a comparison of Hirsutella genomes reveals transposable elements contributing to genome size variation.</title>
        <authorList>
            <person name="Lin R."/>
            <person name="Jiao Y."/>
            <person name="Sun X."/>
            <person name="Ling J."/>
            <person name="Xie B."/>
            <person name="Cheng X."/>
        </authorList>
    </citation>
    <scope>NUCLEOTIDE SEQUENCE</scope>
    <source>
        <strain evidence="2">HR02</strain>
    </source>
</reference>
<dbReference type="Gene3D" id="1.20.90.10">
    <property type="entry name" value="Phospholipase A2 domain"/>
    <property type="match status" value="1"/>
</dbReference>
<protein>
    <submittedName>
        <fullName evidence="2">Prokaryotic phospholipase a2 domain-containing protein</fullName>
    </submittedName>
</protein>
<evidence type="ECO:0000313" key="3">
    <source>
        <dbReference type="Proteomes" id="UP000824596"/>
    </source>
</evidence>
<organism evidence="2 3">
    <name type="scientific">Hirsutella rhossiliensis</name>
    <dbReference type="NCBI Taxonomy" id="111463"/>
    <lineage>
        <taxon>Eukaryota</taxon>
        <taxon>Fungi</taxon>
        <taxon>Dikarya</taxon>
        <taxon>Ascomycota</taxon>
        <taxon>Pezizomycotina</taxon>
        <taxon>Sordariomycetes</taxon>
        <taxon>Hypocreomycetidae</taxon>
        <taxon>Hypocreales</taxon>
        <taxon>Ophiocordycipitaceae</taxon>
        <taxon>Hirsutella</taxon>
    </lineage>
</organism>
<evidence type="ECO:0000256" key="1">
    <source>
        <dbReference type="SAM" id="SignalP"/>
    </source>
</evidence>
<feature type="chain" id="PRO_5040389793" evidence="1">
    <location>
        <begin position="18"/>
        <end position="214"/>
    </location>
</feature>
<dbReference type="GeneID" id="68349674"/>
<keyword evidence="3" id="KW-1185">Reference proteome</keyword>
<proteinExistence type="predicted"/>
<keyword evidence="1" id="KW-0732">Signal</keyword>
<dbReference type="Proteomes" id="UP000824596">
    <property type="component" value="Unassembled WGS sequence"/>
</dbReference>
<dbReference type="Pfam" id="PF09056">
    <property type="entry name" value="Phospholip_A2_3"/>
    <property type="match status" value="1"/>
</dbReference>
<evidence type="ECO:0000313" key="2">
    <source>
        <dbReference type="EMBL" id="KAH0967903.1"/>
    </source>
</evidence>